<dbReference type="Gene3D" id="3.10.100.10">
    <property type="entry name" value="Mannose-Binding Protein A, subunit A"/>
    <property type="match status" value="2"/>
</dbReference>
<name>A0AAN9DNN7_9TELE</name>
<dbReference type="PANTHER" id="PTHR45784:SF3">
    <property type="entry name" value="C-TYPE LECTIN DOMAIN FAMILY 4 MEMBER K-LIKE-RELATED"/>
    <property type="match status" value="1"/>
</dbReference>
<evidence type="ECO:0000313" key="3">
    <source>
        <dbReference type="Proteomes" id="UP001364617"/>
    </source>
</evidence>
<organism evidence="2 3">
    <name type="scientific">Phoxinus phoxinus</name>
    <name type="common">Eurasian minnow</name>
    <dbReference type="NCBI Taxonomy" id="58324"/>
    <lineage>
        <taxon>Eukaryota</taxon>
        <taxon>Metazoa</taxon>
        <taxon>Chordata</taxon>
        <taxon>Craniata</taxon>
        <taxon>Vertebrata</taxon>
        <taxon>Euteleostomi</taxon>
        <taxon>Actinopterygii</taxon>
        <taxon>Neopterygii</taxon>
        <taxon>Teleostei</taxon>
        <taxon>Ostariophysi</taxon>
        <taxon>Cypriniformes</taxon>
        <taxon>Leuciscidae</taxon>
        <taxon>Phoxininae</taxon>
        <taxon>Phoxinus</taxon>
    </lineage>
</organism>
<dbReference type="AlphaFoldDB" id="A0AAN9DNN7"/>
<dbReference type="Pfam" id="PF00059">
    <property type="entry name" value="Lectin_C"/>
    <property type="match status" value="2"/>
</dbReference>
<dbReference type="EMBL" id="JAYKXH010000001">
    <property type="protein sequence ID" value="KAK7177243.1"/>
    <property type="molecule type" value="Genomic_DNA"/>
</dbReference>
<dbReference type="InterPro" id="IPR016186">
    <property type="entry name" value="C-type_lectin-like/link_sf"/>
</dbReference>
<reference evidence="2 3" key="1">
    <citation type="submission" date="2024-02" db="EMBL/GenBank/DDBJ databases">
        <title>Chromosome-level genome assembly of the Eurasian Minnow (Phoxinus phoxinus).</title>
        <authorList>
            <person name="Oriowo T.O."/>
            <person name="Martin S."/>
            <person name="Stange M."/>
            <person name="Chrysostomakis Y."/>
            <person name="Brown T."/>
            <person name="Winkler S."/>
            <person name="Kukowka S."/>
            <person name="Myers E.W."/>
            <person name="Bohne A."/>
        </authorList>
    </citation>
    <scope>NUCLEOTIDE SEQUENCE [LARGE SCALE GENOMIC DNA]</scope>
    <source>
        <strain evidence="2">ZFMK-TIS-60720</strain>
        <tissue evidence="2">Whole Organism</tissue>
    </source>
</reference>
<dbReference type="Proteomes" id="UP001364617">
    <property type="component" value="Unassembled WGS sequence"/>
</dbReference>
<keyword evidence="3" id="KW-1185">Reference proteome</keyword>
<proteinExistence type="predicted"/>
<feature type="domain" description="C-type lectin" evidence="1">
    <location>
        <begin position="22"/>
        <end position="142"/>
    </location>
</feature>
<dbReference type="InterPro" id="IPR016187">
    <property type="entry name" value="CTDL_fold"/>
</dbReference>
<accession>A0AAN9DNN7</accession>
<evidence type="ECO:0000259" key="1">
    <source>
        <dbReference type="PROSITE" id="PS50041"/>
    </source>
</evidence>
<dbReference type="SUPFAM" id="SSF56436">
    <property type="entry name" value="C-type lectin-like"/>
    <property type="match status" value="2"/>
</dbReference>
<dbReference type="PANTHER" id="PTHR45784">
    <property type="entry name" value="C-TYPE LECTIN DOMAIN FAMILY 20 MEMBER A-RELATED"/>
    <property type="match status" value="1"/>
</dbReference>
<dbReference type="InterPro" id="IPR001304">
    <property type="entry name" value="C-type_lectin-like"/>
</dbReference>
<feature type="domain" description="C-type lectin" evidence="1">
    <location>
        <begin position="152"/>
        <end position="256"/>
    </location>
</feature>
<evidence type="ECO:0000313" key="2">
    <source>
        <dbReference type="EMBL" id="KAK7177243.1"/>
    </source>
</evidence>
<protein>
    <recommendedName>
        <fullName evidence="1">C-type lectin domain-containing protein</fullName>
    </recommendedName>
</protein>
<sequence length="324" mass="37344">MDRMLLLVFMSCGIYCVIGTLNPSKTFYLVNQPKAFAEAQQHCRDVYTDLASLWDRAELQELLALETFPATESAWIGLKNSSRQLWQWSLADQEFYKDGEAEYRNWGPREPTNTDGEYCSVMDDRGKFRDTQCGTSWTFICYSAQNDNDEKYILIEEAKPWREAQSHCRQFHTDLASVRNPDENLQVQRLIPAGVVVAYIGLYRDGFVWSDGSESAYRSWDSGQPDRSGECVAQQLQDPRLWDDQACSSPRPFFCYTIPVFKQVLRLELESDQNVNDPDVKATILQQIQQRLISLGMSEMSNVQWRQQPNGHVFQIISLSHQSS</sequence>
<dbReference type="SMART" id="SM00034">
    <property type="entry name" value="CLECT"/>
    <property type="match status" value="2"/>
</dbReference>
<comment type="caution">
    <text evidence="2">The sequence shown here is derived from an EMBL/GenBank/DDBJ whole genome shotgun (WGS) entry which is preliminary data.</text>
</comment>
<gene>
    <name evidence="2" type="ORF">R3I93_001283</name>
</gene>
<dbReference type="PROSITE" id="PS50041">
    <property type="entry name" value="C_TYPE_LECTIN_2"/>
    <property type="match status" value="2"/>
</dbReference>